<gene>
    <name evidence="1" type="ORF">SO802_005791</name>
</gene>
<dbReference type="EMBL" id="JAZDWU010000002">
    <property type="protein sequence ID" value="KAL0010683.1"/>
    <property type="molecule type" value="Genomic_DNA"/>
</dbReference>
<proteinExistence type="predicted"/>
<name>A0AAW2DJ55_9ROSI</name>
<dbReference type="Proteomes" id="UP001459277">
    <property type="component" value="Unassembled WGS sequence"/>
</dbReference>
<accession>A0AAW2DJ55</accession>
<keyword evidence="2" id="KW-1185">Reference proteome</keyword>
<dbReference type="AlphaFoldDB" id="A0AAW2DJ55"/>
<evidence type="ECO:0000313" key="2">
    <source>
        <dbReference type="Proteomes" id="UP001459277"/>
    </source>
</evidence>
<protein>
    <submittedName>
        <fullName evidence="1">Uncharacterized protein</fullName>
    </submittedName>
</protein>
<evidence type="ECO:0000313" key="1">
    <source>
        <dbReference type="EMBL" id="KAL0010683.1"/>
    </source>
</evidence>
<organism evidence="1 2">
    <name type="scientific">Lithocarpus litseifolius</name>
    <dbReference type="NCBI Taxonomy" id="425828"/>
    <lineage>
        <taxon>Eukaryota</taxon>
        <taxon>Viridiplantae</taxon>
        <taxon>Streptophyta</taxon>
        <taxon>Embryophyta</taxon>
        <taxon>Tracheophyta</taxon>
        <taxon>Spermatophyta</taxon>
        <taxon>Magnoliopsida</taxon>
        <taxon>eudicotyledons</taxon>
        <taxon>Gunneridae</taxon>
        <taxon>Pentapetalae</taxon>
        <taxon>rosids</taxon>
        <taxon>fabids</taxon>
        <taxon>Fagales</taxon>
        <taxon>Fagaceae</taxon>
        <taxon>Lithocarpus</taxon>
    </lineage>
</organism>
<comment type="caution">
    <text evidence="1">The sequence shown here is derived from an EMBL/GenBank/DDBJ whole genome shotgun (WGS) entry which is preliminary data.</text>
</comment>
<reference evidence="1 2" key="1">
    <citation type="submission" date="2024-01" db="EMBL/GenBank/DDBJ databases">
        <title>A telomere-to-telomere, gap-free genome of sweet tea (Lithocarpus litseifolius).</title>
        <authorList>
            <person name="Zhou J."/>
        </authorList>
    </citation>
    <scope>NUCLEOTIDE SEQUENCE [LARGE SCALE GENOMIC DNA]</scope>
    <source>
        <strain evidence="1">Zhou-2022a</strain>
        <tissue evidence="1">Leaf</tissue>
    </source>
</reference>
<sequence>MMMMLVVGGTVSKLVVEPTVDALSGGCQGMVILDTCGLSNFEKSVPNFEETLQQLDKGISEDYVPPNKDPKYLVSEDVLLGSSSVDRTKDDLDTNAELDKSKVDKFPQNVGTMSGDILHKFNVGLFGVKPRLRTWVRKCGRLVKSNMAKSESETVGYGRCWPCYHYYLGFVN</sequence>